<dbReference type="GO" id="GO:0003690">
    <property type="term" value="F:double-stranded DNA binding"/>
    <property type="evidence" value="ECO:0007669"/>
    <property type="project" value="InterPro"/>
</dbReference>
<dbReference type="Pfam" id="PF07352">
    <property type="entry name" value="Phage_Mu_Gam"/>
    <property type="match status" value="1"/>
</dbReference>
<reference evidence="3" key="1">
    <citation type="submission" date="2016-06" db="EMBL/GenBank/DDBJ databases">
        <title>Draft genome sequence of Desulfoplanes formicivorans strain Pf12B.</title>
        <authorList>
            <person name="Watanabe M."/>
            <person name="Kojima H."/>
            <person name="Fukui M."/>
        </authorList>
    </citation>
    <scope>NUCLEOTIDE SEQUENCE [LARGE SCALE GENOMIC DNA]</scope>
    <source>
        <strain evidence="3">Pf12B</strain>
    </source>
</reference>
<dbReference type="GO" id="GO:0042262">
    <property type="term" value="P:DNA protection"/>
    <property type="evidence" value="ECO:0007669"/>
    <property type="project" value="InterPro"/>
</dbReference>
<dbReference type="AlphaFoldDB" id="A0A194AFK9"/>
<dbReference type="OrthoDB" id="5461114at2"/>
<name>A0A194AFK9_9BACT</name>
<proteinExistence type="predicted"/>
<dbReference type="Proteomes" id="UP000095200">
    <property type="component" value="Unassembled WGS sequence"/>
</dbReference>
<organism evidence="2 3">
    <name type="scientific">Desulfoplanes formicivorans</name>
    <dbReference type="NCBI Taxonomy" id="1592317"/>
    <lineage>
        <taxon>Bacteria</taxon>
        <taxon>Pseudomonadati</taxon>
        <taxon>Thermodesulfobacteriota</taxon>
        <taxon>Desulfovibrionia</taxon>
        <taxon>Desulfovibrionales</taxon>
        <taxon>Desulfoplanaceae</taxon>
        <taxon>Desulfoplanes</taxon>
    </lineage>
</organism>
<keyword evidence="3" id="KW-1185">Reference proteome</keyword>
<evidence type="ECO:0000256" key="1">
    <source>
        <dbReference type="SAM" id="Coils"/>
    </source>
</evidence>
<accession>A0A194AFK9</accession>
<dbReference type="RefSeq" id="WP_069857613.1">
    <property type="nucleotide sequence ID" value="NZ_BDFE01000009.1"/>
</dbReference>
<dbReference type="Gene3D" id="1.20.5.170">
    <property type="match status" value="1"/>
</dbReference>
<dbReference type="EMBL" id="BDFE01000009">
    <property type="protein sequence ID" value="GAU08118.1"/>
    <property type="molecule type" value="Genomic_DNA"/>
</dbReference>
<protein>
    <submittedName>
        <fullName evidence="2">Host-nuclease inhibitor protein Gam</fullName>
    </submittedName>
</protein>
<evidence type="ECO:0000313" key="2">
    <source>
        <dbReference type="EMBL" id="GAU08118.1"/>
    </source>
</evidence>
<dbReference type="STRING" id="1592317.DPF_0821"/>
<keyword evidence="1" id="KW-0175">Coiled coil</keyword>
<sequence length="171" mass="19396">MARQKPKNLYPVKDLAAANKALAEIAELKRSIKARESAMNDEIDRLKAETEAAVAPLQAKMASLENGLLAFAEFNKDELFVDKRSKDLDFGCIGYRRSKEIKPMPKKTLAMVLGKLKELGFTEAIRVKESVNKDELSQWSDEKLALVHARRVEKDTFWYEIAEQEIKGRVA</sequence>
<feature type="coiled-coil region" evidence="1">
    <location>
        <begin position="18"/>
        <end position="49"/>
    </location>
</feature>
<dbReference type="SUPFAM" id="SSF161266">
    <property type="entry name" value="Gam-like"/>
    <property type="match status" value="1"/>
</dbReference>
<dbReference type="InterPro" id="IPR009951">
    <property type="entry name" value="Host-nuc_inhib_Gam"/>
</dbReference>
<comment type="caution">
    <text evidence="2">The sequence shown here is derived from an EMBL/GenBank/DDBJ whole genome shotgun (WGS) entry which is preliminary data.</text>
</comment>
<evidence type="ECO:0000313" key="3">
    <source>
        <dbReference type="Proteomes" id="UP000095200"/>
    </source>
</evidence>
<gene>
    <name evidence="2" type="ORF">DPF_0821</name>
</gene>